<evidence type="ECO:0000259" key="4">
    <source>
        <dbReference type="Pfam" id="PF14392"/>
    </source>
</evidence>
<evidence type="ECO:0000313" key="6">
    <source>
        <dbReference type="Proteomes" id="UP000682877"/>
    </source>
</evidence>
<feature type="compositionally biased region" description="Basic and acidic residues" evidence="1">
    <location>
        <begin position="245"/>
        <end position="255"/>
    </location>
</feature>
<dbReference type="PANTHER" id="PTHR31286">
    <property type="entry name" value="GLYCINE-RICH CELL WALL STRUCTURAL PROTEIN 1.8-LIKE"/>
    <property type="match status" value="1"/>
</dbReference>
<dbReference type="InterPro" id="IPR025558">
    <property type="entry name" value="DUF4283"/>
</dbReference>
<feature type="domain" description="Endonuclease/exonuclease/phosphatase" evidence="2">
    <location>
        <begin position="352"/>
        <end position="558"/>
    </location>
</feature>
<dbReference type="Proteomes" id="UP000682877">
    <property type="component" value="Chromosome 8"/>
</dbReference>
<evidence type="ECO:0000256" key="1">
    <source>
        <dbReference type="SAM" id="MobiDB-lite"/>
    </source>
</evidence>
<proteinExistence type="predicted"/>
<name>A0A8S2AXA5_ARAAE</name>
<feature type="region of interest" description="Disordered" evidence="1">
    <location>
        <begin position="313"/>
        <end position="339"/>
    </location>
</feature>
<evidence type="ECO:0000313" key="5">
    <source>
        <dbReference type="EMBL" id="CAE6215989.1"/>
    </source>
</evidence>
<organism evidence="5 6">
    <name type="scientific">Arabidopsis arenosa</name>
    <name type="common">Sand rock-cress</name>
    <name type="synonym">Cardaminopsis arenosa</name>
    <dbReference type="NCBI Taxonomy" id="38785"/>
    <lineage>
        <taxon>Eukaryota</taxon>
        <taxon>Viridiplantae</taxon>
        <taxon>Streptophyta</taxon>
        <taxon>Embryophyta</taxon>
        <taxon>Tracheophyta</taxon>
        <taxon>Spermatophyta</taxon>
        <taxon>Magnoliopsida</taxon>
        <taxon>eudicotyledons</taxon>
        <taxon>Gunneridae</taxon>
        <taxon>Pentapetalae</taxon>
        <taxon>rosids</taxon>
        <taxon>malvids</taxon>
        <taxon>Brassicales</taxon>
        <taxon>Brassicaceae</taxon>
        <taxon>Camelineae</taxon>
        <taxon>Arabidopsis</taxon>
    </lineage>
</organism>
<dbReference type="GO" id="GO:0003824">
    <property type="term" value="F:catalytic activity"/>
    <property type="evidence" value="ECO:0007669"/>
    <property type="project" value="InterPro"/>
</dbReference>
<dbReference type="EMBL" id="LR999458">
    <property type="protein sequence ID" value="CAE6215989.1"/>
    <property type="molecule type" value="Genomic_DNA"/>
</dbReference>
<dbReference type="PANTHER" id="PTHR31286:SF178">
    <property type="entry name" value="DUF4283 DOMAIN-CONTAINING PROTEIN"/>
    <property type="match status" value="1"/>
</dbReference>
<dbReference type="Gene3D" id="3.60.10.10">
    <property type="entry name" value="Endonuclease/exonuclease/phosphatase"/>
    <property type="match status" value="1"/>
</dbReference>
<dbReference type="AlphaFoldDB" id="A0A8S2AXA5"/>
<sequence length="769" mass="88755">MADKDLWLALQNLNLGSDRRPIKLSLEAIRKKEADHQLSLVVKGLHPSQNPAGIKLMMPRIWKLEGRVSSRINEDGTVQFFFKYEHQMLNVLDHGPWTYKDWLVVVDKWINRRSPDFLRMIPFWIRVLNIPDDSKEKRSIEEIGGVLGHVEEVHIQQPTADTAGEVWIRVKIDISDRLIFARYFQLDVAGEPTLIRYVYDKLRKFCTKCGSLIHMETNCNFHEHEAERLQLPAPAQVSSQVRPAENPEQRPHTPTEEADDTMEETVGSNINMDTSEVQLHDNTPGEFMDSLNLVEANDVINATFAVKEIGSASVPAQDRGTKRKAEDTNVEDEVSTSRQRTHGAYLNQATGEVDINRRHKLDIMFLVETKNKDSFVRNLCKDLQFDHHFLVSPDGLSGGLAIFWRNTVKCDFISTPTLYCTDMYITEGSTTFCLTYIYGNPERKPRQQQWMQMEALIKAGLYQNKPRVVLGDFNEIKSNSEKLGGAQRPEWQFANFRRMLRVAGLHDLKTYGGIYTWIGNRSSGTIKSRLDRVVANADWKDKFPRAFAQLLEWIGSDHRPLLLHTENSKWRGKKLFRYDNRWRLFPEAHSALQDTWNQKCSMLPPTQFNEALKRCRHSLACWKSTNNLNSQKKIQQLHRELQSANQMDSVIQLIQPKVTQEMNCQLTKPVTEKEVYQALSHMSIDKTPGPDGLNAGFYKFHWNTIKTAMQQDQPPPGNLEIQNYLEDILLINKGMYHFKHIPREINAMADKLAREARVMKSPFVVSWVT</sequence>
<protein>
    <recommendedName>
        <fullName evidence="7">DUF4283 domain-containing protein</fullName>
    </recommendedName>
</protein>
<feature type="region of interest" description="Disordered" evidence="1">
    <location>
        <begin position="235"/>
        <end position="261"/>
    </location>
</feature>
<dbReference type="InterPro" id="IPR025836">
    <property type="entry name" value="Zn_knuckle_CX2CX4HX4C"/>
</dbReference>
<evidence type="ECO:0000259" key="3">
    <source>
        <dbReference type="Pfam" id="PF14111"/>
    </source>
</evidence>
<dbReference type="InterPro" id="IPR036691">
    <property type="entry name" value="Endo/exonu/phosph_ase_sf"/>
</dbReference>
<evidence type="ECO:0000259" key="2">
    <source>
        <dbReference type="Pfam" id="PF03372"/>
    </source>
</evidence>
<feature type="domain" description="DUF4283" evidence="3">
    <location>
        <begin position="33"/>
        <end position="110"/>
    </location>
</feature>
<dbReference type="Pfam" id="PF14111">
    <property type="entry name" value="DUF4283"/>
    <property type="match status" value="1"/>
</dbReference>
<feature type="domain" description="Zinc knuckle CX2CX4HX4C" evidence="4">
    <location>
        <begin position="172"/>
        <end position="220"/>
    </location>
</feature>
<accession>A0A8S2AXA5</accession>
<dbReference type="InterPro" id="IPR040256">
    <property type="entry name" value="At4g02000-like"/>
</dbReference>
<evidence type="ECO:0008006" key="7">
    <source>
        <dbReference type="Google" id="ProtNLM"/>
    </source>
</evidence>
<gene>
    <name evidence="5" type="ORF">AARE701A_LOCUS20365</name>
</gene>
<dbReference type="SUPFAM" id="SSF56219">
    <property type="entry name" value="DNase I-like"/>
    <property type="match status" value="1"/>
</dbReference>
<dbReference type="Pfam" id="PF03372">
    <property type="entry name" value="Exo_endo_phos"/>
    <property type="match status" value="1"/>
</dbReference>
<dbReference type="InterPro" id="IPR005135">
    <property type="entry name" value="Endo/exonuclease/phosphatase"/>
</dbReference>
<dbReference type="Pfam" id="PF14392">
    <property type="entry name" value="zf-CCHC_4"/>
    <property type="match status" value="1"/>
</dbReference>
<reference evidence="5" key="1">
    <citation type="submission" date="2021-01" db="EMBL/GenBank/DDBJ databases">
        <authorList>
            <person name="Bezrukov I."/>
        </authorList>
    </citation>
    <scope>NUCLEOTIDE SEQUENCE</scope>
</reference>
<keyword evidence="6" id="KW-1185">Reference proteome</keyword>